<dbReference type="Pfam" id="PF04982">
    <property type="entry name" value="TM_HPP"/>
    <property type="match status" value="1"/>
</dbReference>
<evidence type="ECO:0000256" key="2">
    <source>
        <dbReference type="SAM" id="Phobius"/>
    </source>
</evidence>
<comment type="caution">
    <text evidence="4">The sequence shown here is derived from an EMBL/GenBank/DDBJ whole genome shotgun (WGS) entry which is preliminary data.</text>
</comment>
<evidence type="ECO:0000259" key="3">
    <source>
        <dbReference type="Pfam" id="PF04982"/>
    </source>
</evidence>
<keyword evidence="2" id="KW-0472">Membrane</keyword>
<proteinExistence type="predicted"/>
<dbReference type="OrthoDB" id="2016548at2759"/>
<dbReference type="AlphaFoldDB" id="A0A9P4LY72"/>
<keyword evidence="2" id="KW-1133">Transmembrane helix</keyword>
<gene>
    <name evidence="4" type="ORF">K490DRAFT_42975</name>
</gene>
<keyword evidence="5" id="KW-1185">Reference proteome</keyword>
<reference evidence="4" key="1">
    <citation type="journal article" date="2020" name="Stud. Mycol.">
        <title>101 Dothideomycetes genomes: a test case for predicting lifestyles and emergence of pathogens.</title>
        <authorList>
            <person name="Haridas S."/>
            <person name="Albert R."/>
            <person name="Binder M."/>
            <person name="Bloem J."/>
            <person name="Labutti K."/>
            <person name="Salamov A."/>
            <person name="Andreopoulos B."/>
            <person name="Baker S."/>
            <person name="Barry K."/>
            <person name="Bills G."/>
            <person name="Bluhm B."/>
            <person name="Cannon C."/>
            <person name="Castanera R."/>
            <person name="Culley D."/>
            <person name="Daum C."/>
            <person name="Ezra D."/>
            <person name="Gonzalez J."/>
            <person name="Henrissat B."/>
            <person name="Kuo A."/>
            <person name="Liang C."/>
            <person name="Lipzen A."/>
            <person name="Lutzoni F."/>
            <person name="Magnuson J."/>
            <person name="Mondo S."/>
            <person name="Nolan M."/>
            <person name="Ohm R."/>
            <person name="Pangilinan J."/>
            <person name="Park H.-J."/>
            <person name="Ramirez L."/>
            <person name="Alfaro M."/>
            <person name="Sun H."/>
            <person name="Tritt A."/>
            <person name="Yoshinaga Y."/>
            <person name="Zwiers L.-H."/>
            <person name="Turgeon B."/>
            <person name="Goodwin S."/>
            <person name="Spatafora J."/>
            <person name="Crous P."/>
            <person name="Grigoriev I."/>
        </authorList>
    </citation>
    <scope>NUCLEOTIDE SEQUENCE</scope>
    <source>
        <strain evidence="4">CBS 121410</strain>
    </source>
</reference>
<feature type="transmembrane region" description="Helical" evidence="2">
    <location>
        <begin position="50"/>
        <end position="70"/>
    </location>
</feature>
<evidence type="ECO:0000313" key="4">
    <source>
        <dbReference type="EMBL" id="KAF2086821.1"/>
    </source>
</evidence>
<feature type="domain" description="HPP transmembrane region" evidence="3">
    <location>
        <begin position="48"/>
        <end position="219"/>
    </location>
</feature>
<feature type="transmembrane region" description="Helical" evidence="2">
    <location>
        <begin position="149"/>
        <end position="170"/>
    </location>
</feature>
<dbReference type="InterPro" id="IPR058581">
    <property type="entry name" value="TM_HPP"/>
</dbReference>
<dbReference type="PANTHER" id="PTHR33741:SF5">
    <property type="entry name" value="TRANSMEMBRANE PROTEIN DDB_G0269096-RELATED"/>
    <property type="match status" value="1"/>
</dbReference>
<feature type="transmembrane region" description="Helical" evidence="2">
    <location>
        <begin position="190"/>
        <end position="211"/>
    </location>
</feature>
<dbReference type="InterPro" id="IPR007065">
    <property type="entry name" value="HPP"/>
</dbReference>
<organism evidence="4 5">
    <name type="scientific">Saccharata proteae CBS 121410</name>
    <dbReference type="NCBI Taxonomy" id="1314787"/>
    <lineage>
        <taxon>Eukaryota</taxon>
        <taxon>Fungi</taxon>
        <taxon>Dikarya</taxon>
        <taxon>Ascomycota</taxon>
        <taxon>Pezizomycotina</taxon>
        <taxon>Dothideomycetes</taxon>
        <taxon>Dothideomycetes incertae sedis</taxon>
        <taxon>Botryosphaeriales</taxon>
        <taxon>Saccharataceae</taxon>
        <taxon>Saccharata</taxon>
    </lineage>
</organism>
<evidence type="ECO:0000313" key="5">
    <source>
        <dbReference type="Proteomes" id="UP000799776"/>
    </source>
</evidence>
<keyword evidence="2" id="KW-0812">Transmembrane</keyword>
<protein>
    <recommendedName>
        <fullName evidence="3">HPP transmembrane region domain-containing protein</fullName>
    </recommendedName>
</protein>
<evidence type="ECO:0000256" key="1">
    <source>
        <dbReference type="SAM" id="MobiDB-lite"/>
    </source>
</evidence>
<dbReference type="Proteomes" id="UP000799776">
    <property type="component" value="Unassembled WGS sequence"/>
</dbReference>
<dbReference type="PANTHER" id="PTHR33741">
    <property type="entry name" value="TRANSMEMBRANE PROTEIN DDB_G0269096-RELATED"/>
    <property type="match status" value="1"/>
</dbReference>
<dbReference type="EMBL" id="ML978722">
    <property type="protein sequence ID" value="KAF2086821.1"/>
    <property type="molecule type" value="Genomic_DNA"/>
</dbReference>
<feature type="region of interest" description="Disordered" evidence="1">
    <location>
        <begin position="304"/>
        <end position="336"/>
    </location>
</feature>
<name>A0A9P4LY72_9PEZI</name>
<sequence length="336" mass="35414">MKLATLRTLNLSLDAHLSPLVPPSQLHRLPYPLARLLGHRRNPPAPLGNVAIALWSLVGCFLGLLAVCAINKFSDEIRQYDPPVIIASLGAAAILDYNVISSPLSQPRSSILGHTLAATIGVATAKAFHLSSSPPGPQAPQVAAADLRWIAGPLACALTSFVMALTSTIYPPGGATAVLAATDEQIVRMGWMFVPLVLLGSCVMLGVALCVNNVARSYPVFWWSPAGDVGGWDVEEVGEVPVPELGDDELEGRRSGSACGHLGGLRRIVITDRHVLIPEGFALGPEQEEVLEVLRGQLRGLEMAGSEVDSEATANSHSRGGEREGKAVEGSGGLRR</sequence>
<accession>A0A9P4LY72</accession>